<dbReference type="Proteomes" id="UP000515472">
    <property type="component" value="Chromosome"/>
</dbReference>
<feature type="domain" description="HTH arsR-type" evidence="4">
    <location>
        <begin position="1"/>
        <end position="97"/>
    </location>
</feature>
<evidence type="ECO:0000256" key="3">
    <source>
        <dbReference type="ARBA" id="ARBA00023163"/>
    </source>
</evidence>
<dbReference type="NCBIfam" id="NF033788">
    <property type="entry name" value="HTH_metalloreg"/>
    <property type="match status" value="1"/>
</dbReference>
<dbReference type="Pfam" id="PF01022">
    <property type="entry name" value="HTH_5"/>
    <property type="match status" value="1"/>
</dbReference>
<protein>
    <submittedName>
        <fullName evidence="5">Transcriptional regulator, ArsR family</fullName>
    </submittedName>
</protein>
<sequence length="111" mass="12697">MDDIYDFCAAILKGFAQPNRLKIIAALRDGELSQTEIETKISEKQSNTSRHLTALSMAGILSSRRDGPFIFFRIRYPEVLDIIDLTQKIVAHEINAYHHLPLFRQIKKPSV</sequence>
<reference evidence="5 6" key="1">
    <citation type="submission" date="2020-06" db="EMBL/GenBank/DDBJ databases">
        <title>Interaction of electrochemicaly active bacteria, Geobacter bremensis R4 on different carbon anode.</title>
        <authorList>
            <person name="Meng L."/>
            <person name="Yoshida N."/>
        </authorList>
    </citation>
    <scope>NUCLEOTIDE SEQUENCE [LARGE SCALE GENOMIC DNA]</scope>
    <source>
        <strain evidence="5 6">R4</strain>
    </source>
</reference>
<dbReference type="KEGG" id="gbn:GEOBRER4_19890"/>
<accession>A0A6S6M113</accession>
<keyword evidence="1" id="KW-0805">Transcription regulation</keyword>
<dbReference type="SUPFAM" id="SSF46785">
    <property type="entry name" value="Winged helix' DNA-binding domain"/>
    <property type="match status" value="1"/>
</dbReference>
<keyword evidence="3" id="KW-0804">Transcription</keyword>
<evidence type="ECO:0000256" key="2">
    <source>
        <dbReference type="ARBA" id="ARBA00023125"/>
    </source>
</evidence>
<dbReference type="RefSeq" id="WP_185242180.1">
    <property type="nucleotide sequence ID" value="NZ_AP023213.1"/>
</dbReference>
<name>A0A6S6M113_9BACT</name>
<dbReference type="CDD" id="cd00090">
    <property type="entry name" value="HTH_ARSR"/>
    <property type="match status" value="1"/>
</dbReference>
<evidence type="ECO:0000313" key="6">
    <source>
        <dbReference type="Proteomes" id="UP000515472"/>
    </source>
</evidence>
<dbReference type="EMBL" id="AP023213">
    <property type="protein sequence ID" value="BCG47239.1"/>
    <property type="molecule type" value="Genomic_DNA"/>
</dbReference>
<dbReference type="SMART" id="SM00418">
    <property type="entry name" value="HTH_ARSR"/>
    <property type="match status" value="1"/>
</dbReference>
<dbReference type="InterPro" id="IPR011991">
    <property type="entry name" value="ArsR-like_HTH"/>
</dbReference>
<proteinExistence type="predicted"/>
<dbReference type="AlphaFoldDB" id="A0A6S6M113"/>
<keyword evidence="6" id="KW-1185">Reference proteome</keyword>
<dbReference type="InterPro" id="IPR036390">
    <property type="entry name" value="WH_DNA-bd_sf"/>
</dbReference>
<evidence type="ECO:0000256" key="1">
    <source>
        <dbReference type="ARBA" id="ARBA00023015"/>
    </source>
</evidence>
<evidence type="ECO:0000259" key="4">
    <source>
        <dbReference type="PROSITE" id="PS50987"/>
    </source>
</evidence>
<evidence type="ECO:0000313" key="5">
    <source>
        <dbReference type="EMBL" id="BCG47239.1"/>
    </source>
</evidence>
<dbReference type="InterPro" id="IPR001845">
    <property type="entry name" value="HTH_ArsR_DNA-bd_dom"/>
</dbReference>
<dbReference type="InterPro" id="IPR051011">
    <property type="entry name" value="Metal_resp_trans_reg"/>
</dbReference>
<dbReference type="GO" id="GO:0003677">
    <property type="term" value="F:DNA binding"/>
    <property type="evidence" value="ECO:0007669"/>
    <property type="project" value="UniProtKB-KW"/>
</dbReference>
<dbReference type="PRINTS" id="PR00778">
    <property type="entry name" value="HTHARSR"/>
</dbReference>
<gene>
    <name evidence="5" type="ORF">GEOBRER4_n2065</name>
</gene>
<dbReference type="PROSITE" id="PS50987">
    <property type="entry name" value="HTH_ARSR_2"/>
    <property type="match status" value="1"/>
</dbReference>
<keyword evidence="2" id="KW-0238">DNA-binding</keyword>
<dbReference type="InterPro" id="IPR036388">
    <property type="entry name" value="WH-like_DNA-bd_sf"/>
</dbReference>
<dbReference type="PANTHER" id="PTHR43132:SF2">
    <property type="entry name" value="ARSENICAL RESISTANCE OPERON REPRESSOR ARSR-RELATED"/>
    <property type="match status" value="1"/>
</dbReference>
<dbReference type="GO" id="GO:0003700">
    <property type="term" value="F:DNA-binding transcription factor activity"/>
    <property type="evidence" value="ECO:0007669"/>
    <property type="project" value="InterPro"/>
</dbReference>
<dbReference type="PANTHER" id="PTHR43132">
    <property type="entry name" value="ARSENICAL RESISTANCE OPERON REPRESSOR ARSR-RELATED"/>
    <property type="match status" value="1"/>
</dbReference>
<dbReference type="Gene3D" id="1.10.10.10">
    <property type="entry name" value="Winged helix-like DNA-binding domain superfamily/Winged helix DNA-binding domain"/>
    <property type="match status" value="1"/>
</dbReference>
<organism evidence="5 6">
    <name type="scientific">Citrifermentans bremense</name>
    <dbReference type="NCBI Taxonomy" id="60035"/>
    <lineage>
        <taxon>Bacteria</taxon>
        <taxon>Pseudomonadati</taxon>
        <taxon>Thermodesulfobacteriota</taxon>
        <taxon>Desulfuromonadia</taxon>
        <taxon>Geobacterales</taxon>
        <taxon>Geobacteraceae</taxon>
        <taxon>Citrifermentans</taxon>
    </lineage>
</organism>